<feature type="compositionally biased region" description="Polar residues" evidence="1">
    <location>
        <begin position="401"/>
        <end position="420"/>
    </location>
</feature>
<evidence type="ECO:0000313" key="3">
    <source>
        <dbReference type="Proteomes" id="UP000253153"/>
    </source>
</evidence>
<feature type="region of interest" description="Disordered" evidence="1">
    <location>
        <begin position="401"/>
        <end position="450"/>
    </location>
</feature>
<feature type="region of interest" description="Disordered" evidence="1">
    <location>
        <begin position="480"/>
        <end position="503"/>
    </location>
</feature>
<feature type="compositionally biased region" description="Basic and acidic residues" evidence="1">
    <location>
        <begin position="481"/>
        <end position="495"/>
    </location>
</feature>
<name>A0A366RRJ9_9HYPO</name>
<feature type="compositionally biased region" description="Low complexity" evidence="1">
    <location>
        <begin position="423"/>
        <end position="441"/>
    </location>
</feature>
<keyword evidence="3" id="KW-1185">Reference proteome</keyword>
<proteinExistence type="predicted"/>
<gene>
    <name evidence="2" type="ORF">FIESC28_05787</name>
</gene>
<sequence>MADIGNQDEAKRRKVTQRRAQLQEAIVLLQNTSRTPEQDQDLSDFLAFKEENDNAVLEIQDDVWARKLGAYPVPDAQQNSPVTVKTEKDVEMGERGEESDGSDDDDDSNGGPPAAALERARNASRQVDPQAVPGQAAPPQATTGQTPILSIDDDHNEVIPGFGSIGISNCETVARAGDSWYINAYGVRGVCRLHIIESQHGVDYDRDNVPDVRQYDHKLAHIRDTPTDGGPSNYRYSKGEMRGVYAVAFVKADRDANYDIEILNPKTKEEYEKRRSAEDKPDMKEWRYPTTYVKVGWSKKARDGTGKLEDKIEYSWVSRSALKSRFGKRFDDKTIYDIAKAKKKMYDDRVTYGVQSRDTSPAVMNMVNGSWQTLPTSPPHPINQPRAGSVESDVSAIFNPNLNPIINSTERGSSQHQPQYENGPFFGGNNQQSQQLGQRQPSEPPGNAGIPQNLVEFLVASVQNMNMKIDTFGAQQQNLMDEQKRMRQMQDELWRRSIPPSAT</sequence>
<accession>A0A366RRJ9</accession>
<feature type="compositionally biased region" description="Basic and acidic residues" evidence="1">
    <location>
        <begin position="85"/>
        <end position="98"/>
    </location>
</feature>
<dbReference type="OrthoDB" id="3795704at2759"/>
<evidence type="ECO:0000313" key="2">
    <source>
        <dbReference type="EMBL" id="RBR18965.1"/>
    </source>
</evidence>
<feature type="compositionally biased region" description="Acidic residues" evidence="1">
    <location>
        <begin position="99"/>
        <end position="108"/>
    </location>
</feature>
<dbReference type="GeneID" id="41995228"/>
<feature type="compositionally biased region" description="Low complexity" evidence="1">
    <location>
        <begin position="126"/>
        <end position="147"/>
    </location>
</feature>
<dbReference type="AlphaFoldDB" id="A0A366RRJ9"/>
<reference evidence="2 3" key="1">
    <citation type="submission" date="2018-06" db="EMBL/GenBank/DDBJ databases">
        <title>Fusarium incarnatum-equiseti species complex species 28.</title>
        <authorList>
            <person name="Gardiner D.M."/>
        </authorList>
    </citation>
    <scope>NUCLEOTIDE SEQUENCE [LARGE SCALE GENOMIC DNA]</scope>
    <source>
        <strain evidence="2 3">FIESC_28</strain>
    </source>
</reference>
<protein>
    <submittedName>
        <fullName evidence="2">Uncharacterized protein</fullName>
    </submittedName>
</protein>
<dbReference type="EMBL" id="QKXC01000118">
    <property type="protein sequence ID" value="RBR18965.1"/>
    <property type="molecule type" value="Genomic_DNA"/>
</dbReference>
<comment type="caution">
    <text evidence="2">The sequence shown here is derived from an EMBL/GenBank/DDBJ whole genome shotgun (WGS) entry which is preliminary data.</text>
</comment>
<dbReference type="RefSeq" id="XP_031016021.1">
    <property type="nucleotide sequence ID" value="XM_031159932.1"/>
</dbReference>
<organism evidence="2 3">
    <name type="scientific">Fusarium coffeatum</name>
    <dbReference type="NCBI Taxonomy" id="231269"/>
    <lineage>
        <taxon>Eukaryota</taxon>
        <taxon>Fungi</taxon>
        <taxon>Dikarya</taxon>
        <taxon>Ascomycota</taxon>
        <taxon>Pezizomycotina</taxon>
        <taxon>Sordariomycetes</taxon>
        <taxon>Hypocreomycetidae</taxon>
        <taxon>Hypocreales</taxon>
        <taxon>Nectriaceae</taxon>
        <taxon>Fusarium</taxon>
        <taxon>Fusarium incarnatum-equiseti species complex</taxon>
    </lineage>
</organism>
<feature type="region of interest" description="Disordered" evidence="1">
    <location>
        <begin position="73"/>
        <end position="155"/>
    </location>
</feature>
<evidence type="ECO:0000256" key="1">
    <source>
        <dbReference type="SAM" id="MobiDB-lite"/>
    </source>
</evidence>
<dbReference type="Proteomes" id="UP000253153">
    <property type="component" value="Unassembled WGS sequence"/>
</dbReference>